<dbReference type="PROSITE" id="PS00356">
    <property type="entry name" value="HTH_LACI_1"/>
    <property type="match status" value="1"/>
</dbReference>
<evidence type="ECO:0000256" key="1">
    <source>
        <dbReference type="ARBA" id="ARBA00023015"/>
    </source>
</evidence>
<dbReference type="Pfam" id="PF13377">
    <property type="entry name" value="Peripla_BP_3"/>
    <property type="match status" value="1"/>
</dbReference>
<dbReference type="CDD" id="cd01392">
    <property type="entry name" value="HTH_LacI"/>
    <property type="match status" value="1"/>
</dbReference>
<protein>
    <submittedName>
        <fullName evidence="6">LacI family transcriptional regulator</fullName>
    </submittedName>
</protein>
<dbReference type="CDD" id="cd06267">
    <property type="entry name" value="PBP1_LacI_sugar_binding-like"/>
    <property type="match status" value="1"/>
</dbReference>
<dbReference type="InterPro" id="IPR010982">
    <property type="entry name" value="Lambda_DNA-bd_dom_sf"/>
</dbReference>
<evidence type="ECO:0000256" key="4">
    <source>
        <dbReference type="SAM" id="MobiDB-lite"/>
    </source>
</evidence>
<keyword evidence="3" id="KW-0804">Transcription</keyword>
<feature type="domain" description="HTH lacI-type" evidence="5">
    <location>
        <begin position="17"/>
        <end position="71"/>
    </location>
</feature>
<feature type="compositionally biased region" description="Polar residues" evidence="4">
    <location>
        <begin position="7"/>
        <end position="17"/>
    </location>
</feature>
<evidence type="ECO:0000256" key="2">
    <source>
        <dbReference type="ARBA" id="ARBA00023125"/>
    </source>
</evidence>
<dbReference type="Gene3D" id="3.40.50.2300">
    <property type="match status" value="2"/>
</dbReference>
<dbReference type="Pfam" id="PF00356">
    <property type="entry name" value="LacI"/>
    <property type="match status" value="1"/>
</dbReference>
<name>A0ABQ4BP50_9ACTN</name>
<evidence type="ECO:0000259" key="5">
    <source>
        <dbReference type="PROSITE" id="PS50932"/>
    </source>
</evidence>
<dbReference type="InterPro" id="IPR028082">
    <property type="entry name" value="Peripla_BP_I"/>
</dbReference>
<evidence type="ECO:0000313" key="7">
    <source>
        <dbReference type="Proteomes" id="UP000624709"/>
    </source>
</evidence>
<dbReference type="SMART" id="SM00354">
    <property type="entry name" value="HTH_LACI"/>
    <property type="match status" value="1"/>
</dbReference>
<dbReference type="Gene3D" id="1.10.260.40">
    <property type="entry name" value="lambda repressor-like DNA-binding domains"/>
    <property type="match status" value="1"/>
</dbReference>
<evidence type="ECO:0000313" key="6">
    <source>
        <dbReference type="EMBL" id="GIE72453.1"/>
    </source>
</evidence>
<organism evidence="6 7">
    <name type="scientific">Actinoplanes palleronii</name>
    <dbReference type="NCBI Taxonomy" id="113570"/>
    <lineage>
        <taxon>Bacteria</taxon>
        <taxon>Bacillati</taxon>
        <taxon>Actinomycetota</taxon>
        <taxon>Actinomycetes</taxon>
        <taxon>Micromonosporales</taxon>
        <taxon>Micromonosporaceae</taxon>
        <taxon>Actinoplanes</taxon>
    </lineage>
</organism>
<accession>A0ABQ4BP50</accession>
<keyword evidence="2" id="KW-0238">DNA-binding</keyword>
<feature type="region of interest" description="Disordered" evidence="4">
    <location>
        <begin position="1"/>
        <end position="25"/>
    </location>
</feature>
<dbReference type="SUPFAM" id="SSF47413">
    <property type="entry name" value="lambda repressor-like DNA-binding domains"/>
    <property type="match status" value="1"/>
</dbReference>
<keyword evidence="7" id="KW-1185">Reference proteome</keyword>
<reference evidence="6 7" key="1">
    <citation type="submission" date="2021-01" db="EMBL/GenBank/DDBJ databases">
        <title>Whole genome shotgun sequence of Actinoplanes palleronii NBRC 14916.</title>
        <authorList>
            <person name="Komaki H."/>
            <person name="Tamura T."/>
        </authorList>
    </citation>
    <scope>NUCLEOTIDE SEQUENCE [LARGE SCALE GENOMIC DNA]</scope>
    <source>
        <strain evidence="6 7">NBRC 14916</strain>
    </source>
</reference>
<comment type="caution">
    <text evidence="6">The sequence shown here is derived from an EMBL/GenBank/DDBJ whole genome shotgun (WGS) entry which is preliminary data.</text>
</comment>
<evidence type="ECO:0000256" key="3">
    <source>
        <dbReference type="ARBA" id="ARBA00023163"/>
    </source>
</evidence>
<dbReference type="InterPro" id="IPR000843">
    <property type="entry name" value="HTH_LacI"/>
</dbReference>
<proteinExistence type="predicted"/>
<dbReference type="EMBL" id="BOMS01000146">
    <property type="protein sequence ID" value="GIE72453.1"/>
    <property type="molecule type" value="Genomic_DNA"/>
</dbReference>
<dbReference type="PROSITE" id="PS50932">
    <property type="entry name" value="HTH_LACI_2"/>
    <property type="match status" value="1"/>
</dbReference>
<dbReference type="Proteomes" id="UP000624709">
    <property type="component" value="Unassembled WGS sequence"/>
</dbReference>
<gene>
    <name evidence="6" type="primary">lacI_17</name>
    <name evidence="6" type="ORF">Apa02nite_085610</name>
</gene>
<dbReference type="PRINTS" id="PR00036">
    <property type="entry name" value="HTHLACI"/>
</dbReference>
<sequence length="336" mass="36236">MVKKTQDSGAGSTPQRTTLKDVARAAGVSHQTVSRAINNKGEIDPLTRQRVLDAARELRYRPSRFARGLVRPDMTTVGLIIPDVANPFYPELIAGVIEAANVRGWQVVVGSTQGDRDGELALVRSLGRQVDALIGFLTHTDAELAPHLEGLPLVVMDRHQSTAHGVVDVDVRPGLRQGLQHLIARGHRRIGMIDCANECGESRRDCFRAVTEELGLAVDNSWIVLGEESMAGGEAAFTDLRHRHPELTAVIGYNDLVAIGAFRAARRMGLAVPQDCALLGCDGLSIGELLDPPLSSVYIDKRRMGQLAMDQVDGLLSGTPTAPALLGTELLHRGSF</sequence>
<dbReference type="InterPro" id="IPR046335">
    <property type="entry name" value="LacI/GalR-like_sensor"/>
</dbReference>
<dbReference type="SUPFAM" id="SSF53822">
    <property type="entry name" value="Periplasmic binding protein-like I"/>
    <property type="match status" value="1"/>
</dbReference>
<dbReference type="PANTHER" id="PTHR30146">
    <property type="entry name" value="LACI-RELATED TRANSCRIPTIONAL REPRESSOR"/>
    <property type="match status" value="1"/>
</dbReference>
<dbReference type="PANTHER" id="PTHR30146:SF109">
    <property type="entry name" value="HTH-TYPE TRANSCRIPTIONAL REGULATOR GALS"/>
    <property type="match status" value="1"/>
</dbReference>
<keyword evidence="1" id="KW-0805">Transcription regulation</keyword>